<dbReference type="EMBL" id="CATOUU010000332">
    <property type="protein sequence ID" value="CAI9925003.1"/>
    <property type="molecule type" value="Genomic_DNA"/>
</dbReference>
<dbReference type="EMBL" id="CAXDID020000776">
    <property type="protein sequence ID" value="CAL6113792.1"/>
    <property type="molecule type" value="Genomic_DNA"/>
</dbReference>
<accession>A0AA86R1G1</accession>
<evidence type="ECO:0000313" key="3">
    <source>
        <dbReference type="EMBL" id="CAI9965211.1"/>
    </source>
</evidence>
<evidence type="ECO:0000313" key="5">
    <source>
        <dbReference type="EMBL" id="CAL6113792.1"/>
    </source>
</evidence>
<feature type="region of interest" description="Disordered" evidence="1">
    <location>
        <begin position="93"/>
        <end position="114"/>
    </location>
</feature>
<keyword evidence="6" id="KW-1185">Reference proteome</keyword>
<evidence type="ECO:0000256" key="1">
    <source>
        <dbReference type="SAM" id="MobiDB-lite"/>
    </source>
</evidence>
<dbReference type="EMBL" id="CATOUU010000985">
    <property type="protein sequence ID" value="CAI9965211.1"/>
    <property type="molecule type" value="Genomic_DNA"/>
</dbReference>
<dbReference type="EMBL" id="CAXDID020000027">
    <property type="protein sequence ID" value="CAL5991540.1"/>
    <property type="molecule type" value="Genomic_DNA"/>
</dbReference>
<reference evidence="4 6" key="2">
    <citation type="submission" date="2024-07" db="EMBL/GenBank/DDBJ databases">
        <authorList>
            <person name="Akdeniz Z."/>
        </authorList>
    </citation>
    <scope>NUCLEOTIDE SEQUENCE [LARGE SCALE GENOMIC DNA]</scope>
</reference>
<evidence type="ECO:0000313" key="4">
    <source>
        <dbReference type="EMBL" id="CAL5991540.1"/>
    </source>
</evidence>
<evidence type="ECO:0000313" key="6">
    <source>
        <dbReference type="Proteomes" id="UP001642409"/>
    </source>
</evidence>
<dbReference type="AlphaFoldDB" id="A0AA86R1G1"/>
<gene>
    <name evidence="4" type="ORF">HINF_LOCUS12148</name>
    <name evidence="2" type="ORF">HINF_LOCUS12648</name>
    <name evidence="3" type="ORF">HINF_LOCUS52856</name>
    <name evidence="5" type="ORF">HINF_LOCUS77675</name>
</gene>
<comment type="caution">
    <text evidence="3">The sequence shown here is derived from an EMBL/GenBank/DDBJ whole genome shotgun (WGS) entry which is preliminary data.</text>
</comment>
<evidence type="ECO:0000313" key="2">
    <source>
        <dbReference type="EMBL" id="CAI9925003.1"/>
    </source>
</evidence>
<organism evidence="3">
    <name type="scientific">Hexamita inflata</name>
    <dbReference type="NCBI Taxonomy" id="28002"/>
    <lineage>
        <taxon>Eukaryota</taxon>
        <taxon>Metamonada</taxon>
        <taxon>Diplomonadida</taxon>
        <taxon>Hexamitidae</taxon>
        <taxon>Hexamitinae</taxon>
        <taxon>Hexamita</taxon>
    </lineage>
</organism>
<dbReference type="Proteomes" id="UP001642409">
    <property type="component" value="Unassembled WGS sequence"/>
</dbReference>
<protein>
    <submittedName>
        <fullName evidence="4">Hypothetical_protein</fullName>
    </submittedName>
</protein>
<proteinExistence type="predicted"/>
<reference evidence="3" key="1">
    <citation type="submission" date="2023-06" db="EMBL/GenBank/DDBJ databases">
        <authorList>
            <person name="Kurt Z."/>
        </authorList>
    </citation>
    <scope>NUCLEOTIDE SEQUENCE</scope>
</reference>
<name>A0AA86R1G1_9EUKA</name>
<sequence>MNRLQKQKSVCKCRQLYVNATTNNNPLQRISTWEHWVLHQNSPEQHQNPNKGVMGVCEAAIQHQPRLQFQNIQFQVEALCRIAYTCLYSSKSQDATNVERWQPPGKTAWPNGFK</sequence>